<dbReference type="EMBL" id="LS992241">
    <property type="protein sequence ID" value="SYX83562.1"/>
    <property type="molecule type" value="Genomic_DNA"/>
</dbReference>
<name>A0A383RAF9_PAEAL</name>
<dbReference type="PANTHER" id="PTHR41252">
    <property type="entry name" value="BLR2505 PROTEIN"/>
    <property type="match status" value="1"/>
</dbReference>
<reference evidence="3" key="1">
    <citation type="submission" date="2018-08" db="EMBL/GenBank/DDBJ databases">
        <authorList>
            <person name="Chevrot R."/>
        </authorList>
    </citation>
    <scope>NUCLEOTIDE SEQUENCE [LARGE SCALE GENOMIC DNA]</scope>
</reference>
<protein>
    <submittedName>
        <fullName evidence="2">Ketosteroid isomerase</fullName>
    </submittedName>
</protein>
<dbReference type="AlphaFoldDB" id="A0A383RAF9"/>
<dbReference type="InterPro" id="IPR032710">
    <property type="entry name" value="NTF2-like_dom_sf"/>
</dbReference>
<organism evidence="2 3">
    <name type="scientific">Paenibacillus alvei</name>
    <name type="common">Bacillus alvei</name>
    <dbReference type="NCBI Taxonomy" id="44250"/>
    <lineage>
        <taxon>Bacteria</taxon>
        <taxon>Bacillati</taxon>
        <taxon>Bacillota</taxon>
        <taxon>Bacilli</taxon>
        <taxon>Bacillales</taxon>
        <taxon>Paenibacillaceae</taxon>
        <taxon>Paenibacillus</taxon>
    </lineage>
</organism>
<evidence type="ECO:0000259" key="1">
    <source>
        <dbReference type="Pfam" id="PF12680"/>
    </source>
</evidence>
<feature type="domain" description="SnoaL-like" evidence="1">
    <location>
        <begin position="19"/>
        <end position="114"/>
    </location>
</feature>
<dbReference type="Pfam" id="PF12680">
    <property type="entry name" value="SnoaL_2"/>
    <property type="match status" value="1"/>
</dbReference>
<accession>A0A383RAF9</accession>
<dbReference type="SUPFAM" id="SSF54427">
    <property type="entry name" value="NTF2-like"/>
    <property type="match status" value="1"/>
</dbReference>
<dbReference type="GO" id="GO:0016853">
    <property type="term" value="F:isomerase activity"/>
    <property type="evidence" value="ECO:0007669"/>
    <property type="project" value="UniProtKB-KW"/>
</dbReference>
<evidence type="ECO:0000313" key="3">
    <source>
        <dbReference type="Proteomes" id="UP000304148"/>
    </source>
</evidence>
<evidence type="ECO:0000313" key="2">
    <source>
        <dbReference type="EMBL" id="SYX83562.1"/>
    </source>
</evidence>
<dbReference type="RefSeq" id="WP_138185632.1">
    <property type="nucleotide sequence ID" value="NZ_LS992241.1"/>
</dbReference>
<gene>
    <name evidence="2" type="ORF">PBLR_11984</name>
</gene>
<dbReference type="InterPro" id="IPR037401">
    <property type="entry name" value="SnoaL-like"/>
</dbReference>
<sequence>MESQQANIDIIRRTYEGPEFLLAALTDSTVWTEAAGYPYGGTFHGAASIKSNVFERLGTEWDGFVATVHTYHEVTNQKIVIAEGVYTGTYKATGKSICADFVHVWKLDDGKIAAFKQYVDSHVVVQAMS</sequence>
<dbReference type="PANTHER" id="PTHR41252:SF1">
    <property type="entry name" value="BLR2505 PROTEIN"/>
    <property type="match status" value="1"/>
</dbReference>
<proteinExistence type="predicted"/>
<dbReference type="Gene3D" id="3.10.450.50">
    <property type="match status" value="1"/>
</dbReference>
<keyword evidence="2" id="KW-0413">Isomerase</keyword>
<dbReference type="Proteomes" id="UP000304148">
    <property type="component" value="Chromosome"/>
</dbReference>